<dbReference type="FunFam" id="3.30.200.20:FF:000013">
    <property type="entry name" value="Ribosomal protein S6 kinase"/>
    <property type="match status" value="1"/>
</dbReference>
<proteinExistence type="evidence at transcript level"/>
<evidence type="ECO:0000256" key="5">
    <source>
        <dbReference type="ARBA" id="ARBA00022679"/>
    </source>
</evidence>
<evidence type="ECO:0000313" key="21">
    <source>
        <dbReference type="Proteomes" id="UP001652625"/>
    </source>
</evidence>
<comment type="cofactor">
    <cofactor evidence="1 12">
        <name>Mg(2+)</name>
        <dbReference type="ChEBI" id="CHEBI:18420"/>
    </cofactor>
</comment>
<protein>
    <recommendedName>
        <fullName evidence="12">Ribosomal protein S6 kinase</fullName>
        <ecNumber evidence="12">2.7.11.1</ecNumber>
    </recommendedName>
</protein>
<dbReference type="InterPro" id="IPR000719">
    <property type="entry name" value="Prot_kinase_dom"/>
</dbReference>
<dbReference type="FunFam" id="3.30.200.20:FF:000121">
    <property type="entry name" value="Ribosomal protein S6 kinase"/>
    <property type="match status" value="1"/>
</dbReference>
<dbReference type="CDD" id="cd14091">
    <property type="entry name" value="STKc_RSK_C"/>
    <property type="match status" value="1"/>
</dbReference>
<evidence type="ECO:0000313" key="19">
    <source>
        <dbReference type="EMBL" id="CBZ05913.1"/>
    </source>
</evidence>
<keyword evidence="3 12" id="KW-0723">Serine/threonine-protein kinase</keyword>
<evidence type="ECO:0000313" key="22">
    <source>
        <dbReference type="RefSeq" id="NP_001296628.1"/>
    </source>
</evidence>
<evidence type="ECO:0000259" key="18">
    <source>
        <dbReference type="PROSITE" id="PS51285"/>
    </source>
</evidence>
<evidence type="ECO:0000256" key="7">
    <source>
        <dbReference type="ARBA" id="ARBA00022741"/>
    </source>
</evidence>
<dbReference type="SUPFAM" id="SSF56112">
    <property type="entry name" value="Protein kinase-like (PK-like)"/>
    <property type="match status" value="2"/>
</dbReference>
<dbReference type="Proteomes" id="UP001652625">
    <property type="component" value="Chromosome 03"/>
</dbReference>
<dbReference type="PANTHER" id="PTHR24351">
    <property type="entry name" value="RIBOSOMAL PROTEIN S6 KINASE"/>
    <property type="match status" value="1"/>
</dbReference>
<dbReference type="PROSITE" id="PS50011">
    <property type="entry name" value="PROTEIN_KINASE_DOM"/>
    <property type="match status" value="2"/>
</dbReference>
<feature type="domain" description="Protein kinase" evidence="17">
    <location>
        <begin position="65"/>
        <end position="324"/>
    </location>
</feature>
<comment type="catalytic activity">
    <reaction evidence="11 12">
        <text>L-seryl-[protein] + ATP = O-phospho-L-seryl-[protein] + ADP + H(+)</text>
        <dbReference type="Rhea" id="RHEA:17989"/>
        <dbReference type="Rhea" id="RHEA-COMP:9863"/>
        <dbReference type="Rhea" id="RHEA-COMP:11604"/>
        <dbReference type="ChEBI" id="CHEBI:15378"/>
        <dbReference type="ChEBI" id="CHEBI:29999"/>
        <dbReference type="ChEBI" id="CHEBI:30616"/>
        <dbReference type="ChEBI" id="CHEBI:83421"/>
        <dbReference type="ChEBI" id="CHEBI:456216"/>
        <dbReference type="EC" id="2.7.11.1"/>
    </reaction>
</comment>
<accession>E9AI11</accession>
<dbReference type="PROSITE" id="PS00107">
    <property type="entry name" value="PROTEIN_KINASE_ATP"/>
    <property type="match status" value="2"/>
</dbReference>
<dbReference type="RefSeq" id="NP_001296628.1">
    <property type="nucleotide sequence ID" value="NM_001309699.1"/>
</dbReference>
<feature type="domain" description="Protein kinase" evidence="17">
    <location>
        <begin position="434"/>
        <end position="691"/>
    </location>
</feature>
<dbReference type="EMBL" id="FR796474">
    <property type="protein sequence ID" value="CBZ05913.1"/>
    <property type="molecule type" value="mRNA"/>
</dbReference>
<keyword evidence="5 12" id="KW-0808">Transferase</keyword>
<keyword evidence="9 12" id="KW-0067">ATP-binding</keyword>
<dbReference type="GeneID" id="100202283"/>
<evidence type="ECO:0000256" key="8">
    <source>
        <dbReference type="ARBA" id="ARBA00022777"/>
    </source>
</evidence>
<dbReference type="PROSITE" id="PS00108">
    <property type="entry name" value="PROTEIN_KINASE_ST"/>
    <property type="match status" value="1"/>
</dbReference>
<keyword evidence="8 12" id="KW-0418">Kinase</keyword>
<reference evidence="20" key="2">
    <citation type="journal article" date="2013" name="Genome Biol. Evol.">
        <title>Punctuated emergences of genetic and phenotypic innovations in eumetazoan, bilaterian, euteleostome, and hominidae ancestors.</title>
        <authorList>
            <person name="Wenger Y."/>
            <person name="Galliot B."/>
        </authorList>
    </citation>
    <scope>NUCLEOTIDE SEQUENCE</scope>
    <source>
        <tissue evidence="20">Whole animals</tissue>
    </source>
</reference>
<dbReference type="InterPro" id="IPR008271">
    <property type="entry name" value="Ser/Thr_kinase_AS"/>
</dbReference>
<dbReference type="GO" id="GO:0035556">
    <property type="term" value="P:intracellular signal transduction"/>
    <property type="evidence" value="ECO:0007669"/>
    <property type="project" value="InterPro"/>
</dbReference>
<dbReference type="EMBL" id="HAAD01004546">
    <property type="protein sequence ID" value="CDG70778.1"/>
    <property type="molecule type" value="mRNA"/>
</dbReference>
<reference evidence="19" key="1">
    <citation type="submission" date="2011-01" db="EMBL/GenBank/DDBJ databases">
        <title>Injury-induced activation of the MAPK/CREB pathway triggers apoptosis-induced compensatory proliferation in hydra head regeneration.</title>
        <authorList>
            <person name="Chera S."/>
            <person name="Ghila L."/>
            <person name="Wenger Y."/>
            <person name="Galliot B."/>
        </authorList>
    </citation>
    <scope>NUCLEOTIDE SEQUENCE</scope>
    <source>
        <strain evidence="19">Basel</strain>
        <tissue evidence="19">Whole animals</tissue>
    </source>
</reference>
<evidence type="ECO:0000256" key="15">
    <source>
        <dbReference type="PROSITE-ProRule" id="PRU10141"/>
    </source>
</evidence>
<keyword evidence="6" id="KW-0677">Repeat</keyword>
<dbReference type="InterPro" id="IPR041906">
    <property type="entry name" value="RSK_N"/>
</dbReference>
<dbReference type="InterPro" id="IPR011009">
    <property type="entry name" value="Kinase-like_dom_sf"/>
</dbReference>
<dbReference type="EC" id="2.7.11.1" evidence="12"/>
<dbReference type="FunFam" id="1.10.510.10:FF:000041">
    <property type="entry name" value="Ribosomal protein S6 kinase"/>
    <property type="match status" value="1"/>
</dbReference>
<reference evidence="22" key="3">
    <citation type="submission" date="2025-05" db="UniProtKB">
        <authorList>
            <consortium name="RefSeq"/>
        </authorList>
    </citation>
    <scope>IDENTIFICATION</scope>
</reference>
<dbReference type="InterPro" id="IPR016239">
    <property type="entry name" value="Ribosomal_S6_kinase_II"/>
</dbReference>
<evidence type="ECO:0000259" key="17">
    <source>
        <dbReference type="PROSITE" id="PS50011"/>
    </source>
</evidence>
<evidence type="ECO:0000256" key="16">
    <source>
        <dbReference type="SAM" id="MobiDB-lite"/>
    </source>
</evidence>
<evidence type="ECO:0000256" key="12">
    <source>
        <dbReference type="PIRNR" id="PIRNR000606"/>
    </source>
</evidence>
<dbReference type="Gene3D" id="1.10.510.10">
    <property type="entry name" value="Transferase(Phosphotransferase) domain 1"/>
    <property type="match status" value="2"/>
</dbReference>
<dbReference type="Gene3D" id="3.30.200.20">
    <property type="entry name" value="Phosphorylase Kinase, domain 1"/>
    <property type="match status" value="2"/>
</dbReference>
<comment type="catalytic activity">
    <reaction evidence="10 12">
        <text>L-threonyl-[protein] + ATP = O-phospho-L-threonyl-[protein] + ADP + H(+)</text>
        <dbReference type="Rhea" id="RHEA:46608"/>
        <dbReference type="Rhea" id="RHEA-COMP:11060"/>
        <dbReference type="Rhea" id="RHEA-COMP:11605"/>
        <dbReference type="ChEBI" id="CHEBI:15378"/>
        <dbReference type="ChEBI" id="CHEBI:30013"/>
        <dbReference type="ChEBI" id="CHEBI:30616"/>
        <dbReference type="ChEBI" id="CHEBI:61977"/>
        <dbReference type="ChEBI" id="CHEBI:456216"/>
        <dbReference type="EC" id="2.7.11.1"/>
    </reaction>
</comment>
<feature type="active site" description="Proton acceptor" evidence="13">
    <location>
        <position position="190"/>
    </location>
</feature>
<name>E9AI11_HYDVU</name>
<keyword evidence="21" id="KW-1185">Reference proteome</keyword>
<feature type="active site" description="Proton acceptor" evidence="13">
    <location>
        <position position="551"/>
    </location>
</feature>
<dbReference type="GO" id="GO:0000287">
    <property type="term" value="F:magnesium ion binding"/>
    <property type="evidence" value="ECO:0007669"/>
    <property type="project" value="InterPro"/>
</dbReference>
<keyword evidence="4" id="KW-0597">Phosphoprotein</keyword>
<keyword evidence="7 12" id="KW-0547">Nucleotide-binding</keyword>
<dbReference type="InterPro" id="IPR000961">
    <property type="entry name" value="AGC-kinase_C"/>
</dbReference>
<dbReference type="SMART" id="SM00220">
    <property type="entry name" value="S_TKc"/>
    <property type="match status" value="2"/>
</dbReference>
<feature type="domain" description="AGC-kinase C-terminal" evidence="18">
    <location>
        <begin position="325"/>
        <end position="394"/>
    </location>
</feature>
<dbReference type="CDD" id="cd05582">
    <property type="entry name" value="STKc_RSK_N"/>
    <property type="match status" value="1"/>
</dbReference>
<evidence type="ECO:0000256" key="11">
    <source>
        <dbReference type="ARBA" id="ARBA00048679"/>
    </source>
</evidence>
<evidence type="ECO:0000256" key="1">
    <source>
        <dbReference type="ARBA" id="ARBA00001946"/>
    </source>
</evidence>
<dbReference type="InterPro" id="IPR017441">
    <property type="entry name" value="Protein_kinase_ATP_BS"/>
</dbReference>
<dbReference type="GO" id="GO:0005524">
    <property type="term" value="F:ATP binding"/>
    <property type="evidence" value="ECO:0007669"/>
    <property type="project" value="UniProtKB-UniRule"/>
</dbReference>
<feature type="binding site" evidence="14 15">
    <location>
        <position position="463"/>
    </location>
    <ligand>
        <name>ATP</name>
        <dbReference type="ChEBI" id="CHEBI:30616"/>
    </ligand>
</feature>
<organism evidence="19">
    <name type="scientific">Hydra vulgaris</name>
    <name type="common">Hydra</name>
    <name type="synonym">Hydra attenuata</name>
    <dbReference type="NCBI Taxonomy" id="6087"/>
    <lineage>
        <taxon>Eukaryota</taxon>
        <taxon>Metazoa</taxon>
        <taxon>Cnidaria</taxon>
        <taxon>Hydrozoa</taxon>
        <taxon>Hydroidolina</taxon>
        <taxon>Anthoathecata</taxon>
        <taxon>Aplanulata</taxon>
        <taxon>Hydridae</taxon>
        <taxon>Hydra</taxon>
    </lineage>
</organism>
<comment type="similarity">
    <text evidence="2 12">Belongs to the protein kinase superfamily. AGC Ser/Thr protein kinase family. S6 kinase subfamily.</text>
</comment>
<dbReference type="FunFam" id="1.10.510.10:FF:000010">
    <property type="entry name" value="Ribosomal protein S6 kinase"/>
    <property type="match status" value="1"/>
</dbReference>
<evidence type="ECO:0000256" key="4">
    <source>
        <dbReference type="ARBA" id="ARBA00022553"/>
    </source>
</evidence>
<sequence length="755" mass="85449">MPLAQLADPWLGIHVAEDAEMFASQEDLTHVEHSTTETTKPSTEFDLSNMVKKSNKVMKAEPSHFELLKVLGQGSFGKVFMVRKIVGKDAGHIYAMKVLKKATLKVRDRVRTKMERDILAEVEHPFIVDLHYAFQTEGKLYLVLGFLRGGDLFTRLSKEVMFTEEDVKIYLAELAMALDHLHRLGIVYRDLKPENILLDVDGHIKLTDFGLSKESIYDVENKTYSFCGTVEYMAPEVVNRRGHGTASDWWSYGVLMYEMLTGSLPFQGANRKETMQQILKAKLGMPHFLSREAQLLLRALFKRNPQNRLGYKDGLEEIKEQEFFQSLDFEKLYKKEIEPPFKPAVSRLDDTFYFDKEYTSREAKDSPAVPPSAGANQLFRGFSYVAPSVLSSGLEGGFQGIEEGMEFTDSSNGSVQSNGDVPSDRYDTSIYDQYDIREEIGMGAFSVCKQCFHKASGCEFAVKIVDQSKRDPTEEVQILLRYGQHPNICTLRDVFDDGKYTYMVMERCRGGELLEKIYKQKYLSEKETAYIMDVLAKTIDYLHQQGVVHRDLQPSNILFADELRNPDSIRIVDFGFAKQMRAENGLLMTPCYTANFVAPEVLKKQGYDAACDIWSLGVLMYTMLSGRTPFAAGPEDTPAMILTRIGQGNIVLNGGSWDNVTDSAKDLLRKMLYVDPSQRLSAAQVLQHPWLRFKSSIPDRKMTLNETASRIKEAVKNTFSAVHKAPDTKPLSGVQSSGLHQRRAGKGKLPWGHKK</sequence>
<feature type="binding site" evidence="14">
    <location>
        <begin position="440"/>
        <end position="448"/>
    </location>
    <ligand>
        <name>ATP</name>
        <dbReference type="ChEBI" id="CHEBI:30616"/>
    </ligand>
</feature>
<evidence type="ECO:0000256" key="14">
    <source>
        <dbReference type="PIRSR" id="PIRSR000606-51"/>
    </source>
</evidence>
<evidence type="ECO:0000256" key="9">
    <source>
        <dbReference type="ARBA" id="ARBA00022840"/>
    </source>
</evidence>
<dbReference type="GO" id="GO:0004674">
    <property type="term" value="F:protein serine/threonine kinase activity"/>
    <property type="evidence" value="ECO:0007669"/>
    <property type="project" value="UniProtKB-KW"/>
</dbReference>
<dbReference type="PIRSF" id="PIRSF000606">
    <property type="entry name" value="Ribsml_S6_kin_2"/>
    <property type="match status" value="1"/>
</dbReference>
<dbReference type="AlphaFoldDB" id="E9AI11"/>
<dbReference type="SMART" id="SM00133">
    <property type="entry name" value="S_TK_X"/>
    <property type="match status" value="1"/>
</dbReference>
<feature type="binding site" evidence="14 15">
    <location>
        <position position="97"/>
    </location>
    <ligand>
        <name>ATP</name>
        <dbReference type="ChEBI" id="CHEBI:30616"/>
    </ligand>
</feature>
<dbReference type="OrthoDB" id="63267at2759"/>
<feature type="compositionally biased region" description="Basic residues" evidence="16">
    <location>
        <begin position="740"/>
        <end position="755"/>
    </location>
</feature>
<dbReference type="Pfam" id="PF00069">
    <property type="entry name" value="Pkinase"/>
    <property type="match status" value="2"/>
</dbReference>
<evidence type="ECO:0000313" key="20">
    <source>
        <dbReference type="EMBL" id="CDG70778.1"/>
    </source>
</evidence>
<dbReference type="OMA" id="GAMKATY"/>
<dbReference type="KEGG" id="hmg:100202283"/>
<evidence type="ECO:0000256" key="13">
    <source>
        <dbReference type="PIRSR" id="PIRSR000606-50"/>
    </source>
</evidence>
<evidence type="ECO:0000256" key="3">
    <source>
        <dbReference type="ARBA" id="ARBA00022527"/>
    </source>
</evidence>
<evidence type="ECO:0000256" key="6">
    <source>
        <dbReference type="ARBA" id="ARBA00022737"/>
    </source>
</evidence>
<evidence type="ECO:0000256" key="10">
    <source>
        <dbReference type="ARBA" id="ARBA00047899"/>
    </source>
</evidence>
<feature type="region of interest" description="Disordered" evidence="16">
    <location>
        <begin position="723"/>
        <end position="755"/>
    </location>
</feature>
<dbReference type="PROSITE" id="PS51285">
    <property type="entry name" value="AGC_KINASE_CTER"/>
    <property type="match status" value="1"/>
</dbReference>
<evidence type="ECO:0000256" key="2">
    <source>
        <dbReference type="ARBA" id="ARBA00009804"/>
    </source>
</evidence>
<gene>
    <name evidence="19 22" type="primary">RSK</name>
    <name evidence="22" type="synonym">LOC100202283</name>
    <name evidence="20" type="synonym">RPS6KA3</name>
    <name evidence="22" type="synonym">rps6ka3</name>
</gene>
<feature type="binding site" evidence="14">
    <location>
        <begin position="71"/>
        <end position="79"/>
    </location>
    <ligand>
        <name>ATP</name>
        <dbReference type="ChEBI" id="CHEBI:30616"/>
    </ligand>
</feature>